<name>A0AAW0N3V8_9GOBI</name>
<evidence type="ECO:0000313" key="3">
    <source>
        <dbReference type="Proteomes" id="UP001460270"/>
    </source>
</evidence>
<evidence type="ECO:0000256" key="1">
    <source>
        <dbReference type="SAM" id="MobiDB-lite"/>
    </source>
</evidence>
<gene>
    <name evidence="2" type="ORF">WMY93_024205</name>
</gene>
<accession>A0AAW0N3V8</accession>
<dbReference type="EMBL" id="JBBPFD010000018">
    <property type="protein sequence ID" value="KAK7888645.1"/>
    <property type="molecule type" value="Genomic_DNA"/>
</dbReference>
<evidence type="ECO:0000313" key="2">
    <source>
        <dbReference type="EMBL" id="KAK7888645.1"/>
    </source>
</evidence>
<reference evidence="3" key="1">
    <citation type="submission" date="2024-04" db="EMBL/GenBank/DDBJ databases">
        <title>Salinicola lusitanus LLJ914,a marine bacterium isolated from the Okinawa Trough.</title>
        <authorList>
            <person name="Li J."/>
        </authorList>
    </citation>
    <scope>NUCLEOTIDE SEQUENCE [LARGE SCALE GENOMIC DNA]</scope>
</reference>
<protein>
    <submittedName>
        <fullName evidence="2">Uncharacterized protein</fullName>
    </submittedName>
</protein>
<dbReference type="AlphaFoldDB" id="A0AAW0N3V8"/>
<sequence>MSRRLLFFSLHGERGYKRESWRRHLETQRRQTRREGSSALQQLPNSAELQGPCSRSITDASASDAAEIFISELPHRIRQRPRAFEPRTRIIRAELAPAGLSSLKTSEIA</sequence>
<feature type="region of interest" description="Disordered" evidence="1">
    <location>
        <begin position="23"/>
        <end position="57"/>
    </location>
</feature>
<comment type="caution">
    <text evidence="2">The sequence shown here is derived from an EMBL/GenBank/DDBJ whole genome shotgun (WGS) entry which is preliminary data.</text>
</comment>
<keyword evidence="3" id="KW-1185">Reference proteome</keyword>
<organism evidence="2 3">
    <name type="scientific">Mugilogobius chulae</name>
    <name type="common">yellowstripe goby</name>
    <dbReference type="NCBI Taxonomy" id="88201"/>
    <lineage>
        <taxon>Eukaryota</taxon>
        <taxon>Metazoa</taxon>
        <taxon>Chordata</taxon>
        <taxon>Craniata</taxon>
        <taxon>Vertebrata</taxon>
        <taxon>Euteleostomi</taxon>
        <taxon>Actinopterygii</taxon>
        <taxon>Neopterygii</taxon>
        <taxon>Teleostei</taxon>
        <taxon>Neoteleostei</taxon>
        <taxon>Acanthomorphata</taxon>
        <taxon>Gobiaria</taxon>
        <taxon>Gobiiformes</taxon>
        <taxon>Gobioidei</taxon>
        <taxon>Gobiidae</taxon>
        <taxon>Gobionellinae</taxon>
        <taxon>Mugilogobius</taxon>
    </lineage>
</organism>
<feature type="compositionally biased region" description="Basic and acidic residues" evidence="1">
    <location>
        <begin position="23"/>
        <end position="36"/>
    </location>
</feature>
<feature type="compositionally biased region" description="Polar residues" evidence="1">
    <location>
        <begin position="38"/>
        <end position="57"/>
    </location>
</feature>
<proteinExistence type="predicted"/>
<dbReference type="Proteomes" id="UP001460270">
    <property type="component" value="Unassembled WGS sequence"/>
</dbReference>